<dbReference type="EMBL" id="BKCJ011241720">
    <property type="protein sequence ID" value="GFD08911.1"/>
    <property type="molecule type" value="Genomic_DNA"/>
</dbReference>
<keyword evidence="1" id="KW-0472">Membrane</keyword>
<sequence length="111" mass="12583">ARDVFVPVGKFTFLADFVVVDYESDPKVPLILGRPFLRTTRALIDVHDEEMILPIDSFNDIHPHFDDDPLSGNTTFSANSLLEEFVDELALHILWIMMIIVPVISSLISEK</sequence>
<dbReference type="Gene3D" id="2.40.70.10">
    <property type="entry name" value="Acid Proteases"/>
    <property type="match status" value="1"/>
</dbReference>
<evidence type="ECO:0000256" key="1">
    <source>
        <dbReference type="SAM" id="Phobius"/>
    </source>
</evidence>
<dbReference type="GO" id="GO:0003964">
    <property type="term" value="F:RNA-directed DNA polymerase activity"/>
    <property type="evidence" value="ECO:0007669"/>
    <property type="project" value="UniProtKB-KW"/>
</dbReference>
<feature type="transmembrane region" description="Helical" evidence="1">
    <location>
        <begin position="89"/>
        <end position="108"/>
    </location>
</feature>
<evidence type="ECO:0000313" key="2">
    <source>
        <dbReference type="EMBL" id="GFD08911.1"/>
    </source>
</evidence>
<comment type="caution">
    <text evidence="2">The sequence shown here is derived from an EMBL/GenBank/DDBJ whole genome shotgun (WGS) entry which is preliminary data.</text>
</comment>
<name>A0A699THW8_TANCI</name>
<gene>
    <name evidence="2" type="ORF">Tci_880880</name>
</gene>
<accession>A0A699THW8</accession>
<dbReference type="AlphaFoldDB" id="A0A699THW8"/>
<keyword evidence="1" id="KW-0812">Transmembrane</keyword>
<organism evidence="2">
    <name type="scientific">Tanacetum cinerariifolium</name>
    <name type="common">Dalmatian daisy</name>
    <name type="synonym">Chrysanthemum cinerariifolium</name>
    <dbReference type="NCBI Taxonomy" id="118510"/>
    <lineage>
        <taxon>Eukaryota</taxon>
        <taxon>Viridiplantae</taxon>
        <taxon>Streptophyta</taxon>
        <taxon>Embryophyta</taxon>
        <taxon>Tracheophyta</taxon>
        <taxon>Spermatophyta</taxon>
        <taxon>Magnoliopsida</taxon>
        <taxon>eudicotyledons</taxon>
        <taxon>Gunneridae</taxon>
        <taxon>Pentapetalae</taxon>
        <taxon>asterids</taxon>
        <taxon>campanulids</taxon>
        <taxon>Asterales</taxon>
        <taxon>Asteraceae</taxon>
        <taxon>Asteroideae</taxon>
        <taxon>Anthemideae</taxon>
        <taxon>Anthemidinae</taxon>
        <taxon>Tanacetum</taxon>
    </lineage>
</organism>
<dbReference type="PANTHER" id="PTHR33067:SF31">
    <property type="entry name" value="RNA-DIRECTED DNA POLYMERASE"/>
    <property type="match status" value="1"/>
</dbReference>
<protein>
    <submittedName>
        <fullName evidence="2">Reverse transcriptase domain-containing protein</fullName>
    </submittedName>
</protein>
<keyword evidence="2" id="KW-0695">RNA-directed DNA polymerase</keyword>
<keyword evidence="2" id="KW-0548">Nucleotidyltransferase</keyword>
<proteinExistence type="predicted"/>
<keyword evidence="1" id="KW-1133">Transmembrane helix</keyword>
<keyword evidence="2" id="KW-0808">Transferase</keyword>
<dbReference type="InterPro" id="IPR021109">
    <property type="entry name" value="Peptidase_aspartic_dom_sf"/>
</dbReference>
<reference evidence="2" key="1">
    <citation type="journal article" date="2019" name="Sci. Rep.">
        <title>Draft genome of Tanacetum cinerariifolium, the natural source of mosquito coil.</title>
        <authorList>
            <person name="Yamashiro T."/>
            <person name="Shiraishi A."/>
            <person name="Satake H."/>
            <person name="Nakayama K."/>
        </authorList>
    </citation>
    <scope>NUCLEOTIDE SEQUENCE</scope>
</reference>
<dbReference type="PANTHER" id="PTHR33067">
    <property type="entry name" value="RNA-DIRECTED DNA POLYMERASE-RELATED"/>
    <property type="match status" value="1"/>
</dbReference>
<feature type="non-terminal residue" evidence="2">
    <location>
        <position position="1"/>
    </location>
</feature>